<dbReference type="STRING" id="29495.EA26_12145"/>
<proteinExistence type="predicted"/>
<dbReference type="AlphaFoldDB" id="A0A099LXM4"/>
<dbReference type="EMBL" id="JMCG01000001">
    <property type="protein sequence ID" value="KGK12022.1"/>
    <property type="molecule type" value="Genomic_DNA"/>
</dbReference>
<evidence type="ECO:0000313" key="2">
    <source>
        <dbReference type="Proteomes" id="UP000029994"/>
    </source>
</evidence>
<evidence type="ECO:0000313" key="1">
    <source>
        <dbReference type="EMBL" id="KGK12022.1"/>
    </source>
</evidence>
<gene>
    <name evidence="1" type="ORF">EA26_12145</name>
</gene>
<accession>A0A099LXM4</accession>
<keyword evidence="2" id="KW-1185">Reference proteome</keyword>
<protein>
    <submittedName>
        <fullName evidence="1">Uncharacterized protein</fullName>
    </submittedName>
</protein>
<comment type="caution">
    <text evidence="1">The sequence shown here is derived from an EMBL/GenBank/DDBJ whole genome shotgun (WGS) entry which is preliminary data.</text>
</comment>
<organism evidence="1 2">
    <name type="scientific">Vibrio navarrensis</name>
    <dbReference type="NCBI Taxonomy" id="29495"/>
    <lineage>
        <taxon>Bacteria</taxon>
        <taxon>Pseudomonadati</taxon>
        <taxon>Pseudomonadota</taxon>
        <taxon>Gammaproteobacteria</taxon>
        <taxon>Vibrionales</taxon>
        <taxon>Vibrionaceae</taxon>
        <taxon>Vibrio</taxon>
    </lineage>
</organism>
<sequence>MFLLTMLLTLFLLDLKFDNRENLYSHELIDVEFFKIIIRGVQLAVARVIFIFSDNLRFISRCRFYLIKTTNAIEIFKYMHVKENSCISKA</sequence>
<reference evidence="1 2" key="1">
    <citation type="submission" date="2014-04" db="EMBL/GenBank/DDBJ databases">
        <title>Genome sequencing of Vibrio navarrensis strains.</title>
        <authorList>
            <person name="Gladney L.M."/>
            <person name="Katz L.S."/>
            <person name="Marino-Ramirez L."/>
            <person name="Jordan I.K."/>
        </authorList>
    </citation>
    <scope>NUCLEOTIDE SEQUENCE [LARGE SCALE GENOMIC DNA]</scope>
    <source>
        <strain evidence="1 2">ATCC 51183</strain>
    </source>
</reference>
<name>A0A099LXM4_9VIBR</name>
<dbReference type="Proteomes" id="UP000029994">
    <property type="component" value="Unassembled WGS sequence"/>
</dbReference>